<feature type="chain" id="PRO_5015923974" description="Protein masquerade clip-domain domain-containing protein" evidence="1">
    <location>
        <begin position="23"/>
        <end position="504"/>
    </location>
</feature>
<feature type="domain" description="Protein masquerade clip-domain" evidence="2">
    <location>
        <begin position="460"/>
        <end position="495"/>
    </location>
</feature>
<feature type="domain" description="Protein masquerade clip-domain" evidence="2">
    <location>
        <begin position="362"/>
        <end position="386"/>
    </location>
</feature>
<dbReference type="OrthoDB" id="6437225at2759"/>
<accession>A0A2W1BQY2</accession>
<protein>
    <recommendedName>
        <fullName evidence="2">Protein masquerade clip-domain domain-containing protein</fullName>
    </recommendedName>
</protein>
<feature type="domain" description="Protein masquerade clip-domain" evidence="2">
    <location>
        <begin position="153"/>
        <end position="183"/>
    </location>
</feature>
<feature type="domain" description="Protein masquerade clip-domain" evidence="2">
    <location>
        <begin position="408"/>
        <end position="438"/>
    </location>
</feature>
<dbReference type="AlphaFoldDB" id="A0A2W1BQY2"/>
<evidence type="ECO:0000256" key="1">
    <source>
        <dbReference type="SAM" id="SignalP"/>
    </source>
</evidence>
<organism evidence="3 4">
    <name type="scientific">Helicoverpa armigera</name>
    <name type="common">Cotton bollworm</name>
    <name type="synonym">Heliothis armigera</name>
    <dbReference type="NCBI Taxonomy" id="29058"/>
    <lineage>
        <taxon>Eukaryota</taxon>
        <taxon>Metazoa</taxon>
        <taxon>Ecdysozoa</taxon>
        <taxon>Arthropoda</taxon>
        <taxon>Hexapoda</taxon>
        <taxon>Insecta</taxon>
        <taxon>Pterygota</taxon>
        <taxon>Neoptera</taxon>
        <taxon>Endopterygota</taxon>
        <taxon>Lepidoptera</taxon>
        <taxon>Glossata</taxon>
        <taxon>Ditrysia</taxon>
        <taxon>Noctuoidea</taxon>
        <taxon>Noctuidae</taxon>
        <taxon>Heliothinae</taxon>
        <taxon>Helicoverpa</taxon>
    </lineage>
</organism>
<dbReference type="EMBL" id="KZ149929">
    <property type="protein sequence ID" value="PZC77438.1"/>
    <property type="molecule type" value="Genomic_DNA"/>
</dbReference>
<evidence type="ECO:0000313" key="4">
    <source>
        <dbReference type="Proteomes" id="UP000249218"/>
    </source>
</evidence>
<evidence type="ECO:0000313" key="3">
    <source>
        <dbReference type="EMBL" id="PZC77438.1"/>
    </source>
</evidence>
<dbReference type="Pfam" id="PF18398">
    <property type="entry name" value="CLIP_SPH_mas"/>
    <property type="match status" value="8"/>
</dbReference>
<gene>
    <name evidence="3" type="primary">HaOG203388</name>
    <name evidence="3" type="ORF">B5X24_HaOG203388</name>
</gene>
<proteinExistence type="predicted"/>
<dbReference type="Proteomes" id="UP000249218">
    <property type="component" value="Unassembled WGS sequence"/>
</dbReference>
<keyword evidence="4" id="KW-1185">Reference proteome</keyword>
<name>A0A2W1BQY2_HELAM</name>
<feature type="domain" description="Protein masquerade clip-domain" evidence="2">
    <location>
        <begin position="31"/>
        <end position="63"/>
    </location>
</feature>
<feature type="domain" description="Protein masquerade clip-domain" evidence="2">
    <location>
        <begin position="198"/>
        <end position="229"/>
    </location>
</feature>
<evidence type="ECO:0000259" key="2">
    <source>
        <dbReference type="Pfam" id="PF18398"/>
    </source>
</evidence>
<keyword evidence="1" id="KW-0732">Signal</keyword>
<feature type="domain" description="Protein masquerade clip-domain" evidence="2">
    <location>
        <begin position="101"/>
        <end position="132"/>
    </location>
</feature>
<feature type="signal peptide" evidence="1">
    <location>
        <begin position="1"/>
        <end position="22"/>
    </location>
</feature>
<feature type="domain" description="Protein masquerade clip-domain" evidence="2">
    <location>
        <begin position="301"/>
        <end position="331"/>
    </location>
</feature>
<dbReference type="InterPro" id="IPR040479">
    <property type="entry name" value="CLIP_SPH_mas"/>
</dbReference>
<reference evidence="3 4" key="1">
    <citation type="journal article" date="2017" name="BMC Biol.">
        <title>Genomic innovations, transcriptional plasticity and gene loss underlying the evolution and divergence of two highly polyphagous and invasive Helicoverpa pest species.</title>
        <authorList>
            <person name="Pearce S.L."/>
            <person name="Clarke D.F."/>
            <person name="East P.D."/>
            <person name="Elfekih S."/>
            <person name="Gordon K.H."/>
            <person name="Jermiin L.S."/>
            <person name="McGaughran A."/>
            <person name="Oakeshott J.G."/>
            <person name="Papanikolaou A."/>
            <person name="Perera O.P."/>
            <person name="Rane R.V."/>
            <person name="Richards S."/>
            <person name="Tay W.T."/>
            <person name="Walsh T.K."/>
            <person name="Anderson A."/>
            <person name="Anderson C.J."/>
            <person name="Asgari S."/>
            <person name="Board P.G."/>
            <person name="Bretschneider A."/>
            <person name="Campbell P.M."/>
            <person name="Chertemps T."/>
            <person name="Christeller J.T."/>
            <person name="Coppin C.W."/>
            <person name="Downes S.J."/>
            <person name="Duan G."/>
            <person name="Farnsworth C.A."/>
            <person name="Good R.T."/>
            <person name="Han L.B."/>
            <person name="Han Y.C."/>
            <person name="Hatje K."/>
            <person name="Horne I."/>
            <person name="Huang Y.P."/>
            <person name="Hughes D.S."/>
            <person name="Jacquin-Joly E."/>
            <person name="James W."/>
            <person name="Jhangiani S."/>
            <person name="Kollmar M."/>
            <person name="Kuwar S.S."/>
            <person name="Li S."/>
            <person name="Liu N.Y."/>
            <person name="Maibeche M.T."/>
            <person name="Miller J.R."/>
            <person name="Montagne N."/>
            <person name="Perry T."/>
            <person name="Qu J."/>
            <person name="Song S.V."/>
            <person name="Sutton G.G."/>
            <person name="Vogel H."/>
            <person name="Walenz B.P."/>
            <person name="Xu W."/>
            <person name="Zhang H.J."/>
            <person name="Zou Z."/>
            <person name="Batterham P."/>
            <person name="Edwards O.R."/>
            <person name="Feyereisen R."/>
            <person name="Gibbs R.A."/>
            <person name="Heckel D.G."/>
            <person name="McGrath A."/>
            <person name="Robin C."/>
            <person name="Scherer S.E."/>
            <person name="Worley K.C."/>
            <person name="Wu Y.D."/>
        </authorList>
    </citation>
    <scope>NUCLEOTIDE SEQUENCE [LARGE SCALE GENOMIC DNA]</scope>
    <source>
        <strain evidence="3">Harm_GR_Male_#8</strain>
        <tissue evidence="3">Whole organism</tissue>
    </source>
</reference>
<sequence length="504" mass="55041">MLYNCDVIMLLARIVFLTTVAAVTHHPGNIACPGVCVALRIAQYCEAYMDARDLCVKGKVCCVSEQTSTILRQINDTKFDIRRPTVSPATMPATTRSPKRPCTGDCVDRVFALFCDHVQHDMACYNNKICCVIKETPSNTKVITTTTPKPGPKCLGDCVSPVFAVSCDKLDEQAVCTGMNRCCLDRLQQTTAKPNITTCRGFCYHKVMSDFCFKWDRNGSCDGEKLCCIDDVERNTSTSIASTTQRPENKCRGDCVDPINDICGNVDFAGACPGMTRCCLDEIEDSYISTTVINNHASHMCRGECVDHFSAVFRCQNLADAAVCPGKQGCCLDNLLKPSTTTSTTTTTISTPSPPRPCSHFCVDPVNSHCYNPDEEGECPNSMVCCYDLDGITTTKQPSFSIIRRGPPCAGECKSGLFSLFCAKVDEDASCPGDMLCCLPPDEPTTTIKTTTTTVETWPRCPGQCIHRLLGVRCDPPAELVDGTECEPEGWQCCVNTRLNEVNP</sequence>